<dbReference type="EMBL" id="UGSK01000001">
    <property type="protein sequence ID" value="SUA99633.1"/>
    <property type="molecule type" value="Genomic_DNA"/>
</dbReference>
<gene>
    <name evidence="1" type="ORF">NCTC13350_00533</name>
</gene>
<name>A0A378ZRM4_9HYPH</name>
<proteinExistence type="predicted"/>
<sequence length="30" mass="3468">MKAKLPDVFHPFGFKLVPARNQFLVLLDLL</sequence>
<evidence type="ECO:0000313" key="2">
    <source>
        <dbReference type="Proteomes" id="UP000255000"/>
    </source>
</evidence>
<organism evidence="1 2">
    <name type="scientific">Pannonibacter phragmitetus</name>
    <dbReference type="NCBI Taxonomy" id="121719"/>
    <lineage>
        <taxon>Bacteria</taxon>
        <taxon>Pseudomonadati</taxon>
        <taxon>Pseudomonadota</taxon>
        <taxon>Alphaproteobacteria</taxon>
        <taxon>Hyphomicrobiales</taxon>
        <taxon>Stappiaceae</taxon>
        <taxon>Pannonibacter</taxon>
    </lineage>
</organism>
<evidence type="ECO:0000313" key="1">
    <source>
        <dbReference type="EMBL" id="SUA99633.1"/>
    </source>
</evidence>
<protein>
    <submittedName>
        <fullName evidence="1">Uncharacterized protein</fullName>
    </submittedName>
</protein>
<dbReference type="AlphaFoldDB" id="A0A378ZRM4"/>
<accession>A0A378ZRM4</accession>
<dbReference type="Proteomes" id="UP000255000">
    <property type="component" value="Unassembled WGS sequence"/>
</dbReference>
<reference evidence="1 2" key="1">
    <citation type="submission" date="2018-06" db="EMBL/GenBank/DDBJ databases">
        <authorList>
            <consortium name="Pathogen Informatics"/>
            <person name="Doyle S."/>
        </authorList>
    </citation>
    <scope>NUCLEOTIDE SEQUENCE [LARGE SCALE GENOMIC DNA]</scope>
    <source>
        <strain evidence="1 2">NCTC13350</strain>
    </source>
</reference>